<evidence type="ECO:0000313" key="8">
    <source>
        <dbReference type="Proteomes" id="UP000053429"/>
    </source>
</evidence>
<feature type="compositionally biased region" description="Polar residues" evidence="5">
    <location>
        <begin position="1"/>
        <end position="10"/>
    </location>
</feature>
<dbReference type="STRING" id="661399.AQJ67_37285"/>
<evidence type="ECO:0000256" key="5">
    <source>
        <dbReference type="SAM" id="MobiDB-lite"/>
    </source>
</evidence>
<sequence>MTTTVPTSATPAGARPLDDRRADAREKDIMRFRTVSGPDLTTRNDAYLAWQLDRQQAELWPYFRRYESAALTTRATVVSDTGVVTQGPNFGGQDYLSLTAHPAVLDAAHQALRDYGPLTAGSPALGGATPISKALETGLGEALRTEHVALFPTGWAAGFGTIRSLLHRRDHILLDRLSHDSLRQGAAASGASVEFFRHLDNEAVRRHLRGIRATDTAGAVLVVTEGVFSMDSDTPQLAELLGICREYGAHLMVDVAHDFGAMGERGGGQLEVHGILGEVDFVVGAFSKTFATTGGFLATPSASAREYVRMFGGPQTFSSAITPVQTAVALAALSVVTSAEGARRRTAVSAVATRLREGLTARGLEVMGDVVCPVVPVLIGDTPTGRTASGLIARAGLVAHLVEQPAVASDAARFRLQAMAEHSDDDVDTAIDILDTCIREARRTVG</sequence>
<gene>
    <name evidence="7" type="ORF">AQJ67_37285</name>
</gene>
<dbReference type="EC" id="2.3.1.47" evidence="2"/>
<accession>A0A101TKK5</accession>
<dbReference type="Pfam" id="PF00155">
    <property type="entry name" value="Aminotran_1_2"/>
    <property type="match status" value="1"/>
</dbReference>
<reference evidence="7 8" key="1">
    <citation type="submission" date="2015-10" db="EMBL/GenBank/DDBJ databases">
        <title>Draft genome sequence of Streptomyces caeruleatus NRRL B-24802, type strain for the species Streptomyces caeruleatus.</title>
        <authorList>
            <person name="Ruckert C."/>
            <person name="Winkler A."/>
            <person name="Kalinowski J."/>
            <person name="Kampfer P."/>
            <person name="Glaeser S."/>
        </authorList>
    </citation>
    <scope>NUCLEOTIDE SEQUENCE [LARGE SCALE GENOMIC DNA]</scope>
    <source>
        <strain evidence="7 8">NRRL B-24802</strain>
    </source>
</reference>
<dbReference type="Gene3D" id="3.90.1150.10">
    <property type="entry name" value="Aspartate Aminotransferase, domain 1"/>
    <property type="match status" value="1"/>
</dbReference>
<dbReference type="GO" id="GO:0008483">
    <property type="term" value="F:transaminase activity"/>
    <property type="evidence" value="ECO:0007669"/>
    <property type="project" value="UniProtKB-KW"/>
</dbReference>
<dbReference type="InterPro" id="IPR015424">
    <property type="entry name" value="PyrdxlP-dep_Trfase"/>
</dbReference>
<dbReference type="InterPro" id="IPR004839">
    <property type="entry name" value="Aminotransferase_I/II_large"/>
</dbReference>
<evidence type="ECO:0000256" key="2">
    <source>
        <dbReference type="ARBA" id="ARBA00013187"/>
    </source>
</evidence>
<dbReference type="Proteomes" id="UP000053429">
    <property type="component" value="Unassembled WGS sequence"/>
</dbReference>
<dbReference type="AlphaFoldDB" id="A0A101TKK5"/>
<feature type="region of interest" description="Disordered" evidence="5">
    <location>
        <begin position="1"/>
        <end position="23"/>
    </location>
</feature>
<evidence type="ECO:0000256" key="4">
    <source>
        <dbReference type="ARBA" id="ARBA00047715"/>
    </source>
</evidence>
<dbReference type="SUPFAM" id="SSF53383">
    <property type="entry name" value="PLP-dependent transferases"/>
    <property type="match status" value="1"/>
</dbReference>
<comment type="cofactor">
    <cofactor evidence="1">
        <name>pyridoxal 5'-phosphate</name>
        <dbReference type="ChEBI" id="CHEBI:597326"/>
    </cofactor>
</comment>
<keyword evidence="7" id="KW-0032">Aminotransferase</keyword>
<dbReference type="EMBL" id="LMWY01000052">
    <property type="protein sequence ID" value="KUN94024.1"/>
    <property type="molecule type" value="Genomic_DNA"/>
</dbReference>
<dbReference type="Gene3D" id="3.40.640.10">
    <property type="entry name" value="Type I PLP-dependent aspartate aminotransferase-like (Major domain)"/>
    <property type="match status" value="1"/>
</dbReference>
<evidence type="ECO:0000259" key="6">
    <source>
        <dbReference type="Pfam" id="PF00155"/>
    </source>
</evidence>
<evidence type="ECO:0000313" key="7">
    <source>
        <dbReference type="EMBL" id="KUN94024.1"/>
    </source>
</evidence>
<dbReference type="PANTHER" id="PTHR13693:SF103">
    <property type="entry name" value="AMINOTRANSFERASE CLASS I_CLASSII DOMAIN-CONTAINING PROTEIN"/>
    <property type="match status" value="1"/>
</dbReference>
<dbReference type="GO" id="GO:0008710">
    <property type="term" value="F:8-amino-7-oxononanoate synthase activity"/>
    <property type="evidence" value="ECO:0007669"/>
    <property type="project" value="UniProtKB-EC"/>
</dbReference>
<dbReference type="InterPro" id="IPR015422">
    <property type="entry name" value="PyrdxlP-dep_Trfase_small"/>
</dbReference>
<dbReference type="RefSeq" id="WP_062723923.1">
    <property type="nucleotide sequence ID" value="NZ_KQ948940.1"/>
</dbReference>
<evidence type="ECO:0000256" key="1">
    <source>
        <dbReference type="ARBA" id="ARBA00001933"/>
    </source>
</evidence>
<evidence type="ECO:0000256" key="3">
    <source>
        <dbReference type="ARBA" id="ARBA00022679"/>
    </source>
</evidence>
<dbReference type="InterPro" id="IPR015421">
    <property type="entry name" value="PyrdxlP-dep_Trfase_major"/>
</dbReference>
<keyword evidence="8" id="KW-1185">Reference proteome</keyword>
<organism evidence="7 8">
    <name type="scientific">Streptomyces caeruleatus</name>
    <dbReference type="NCBI Taxonomy" id="661399"/>
    <lineage>
        <taxon>Bacteria</taxon>
        <taxon>Bacillati</taxon>
        <taxon>Actinomycetota</taxon>
        <taxon>Actinomycetes</taxon>
        <taxon>Kitasatosporales</taxon>
        <taxon>Streptomycetaceae</taxon>
        <taxon>Streptomyces</taxon>
    </lineage>
</organism>
<dbReference type="InterPro" id="IPR050087">
    <property type="entry name" value="AON_synthase_class-II"/>
</dbReference>
<dbReference type="OrthoDB" id="9807157at2"/>
<protein>
    <recommendedName>
        <fullName evidence="2">8-amino-7-oxononanoate synthase</fullName>
        <ecNumber evidence="2">2.3.1.47</ecNumber>
    </recommendedName>
</protein>
<dbReference type="GO" id="GO:0030170">
    <property type="term" value="F:pyridoxal phosphate binding"/>
    <property type="evidence" value="ECO:0007669"/>
    <property type="project" value="InterPro"/>
</dbReference>
<comment type="caution">
    <text evidence="7">The sequence shown here is derived from an EMBL/GenBank/DDBJ whole genome shotgun (WGS) entry which is preliminary data.</text>
</comment>
<proteinExistence type="predicted"/>
<dbReference type="PANTHER" id="PTHR13693">
    <property type="entry name" value="CLASS II AMINOTRANSFERASE/8-AMINO-7-OXONONANOATE SYNTHASE"/>
    <property type="match status" value="1"/>
</dbReference>
<comment type="catalytic activity">
    <reaction evidence="4">
        <text>6-carboxyhexanoyl-[ACP] + L-alanine + H(+) = (8S)-8-amino-7-oxononanoate + holo-[ACP] + CO2</text>
        <dbReference type="Rhea" id="RHEA:42288"/>
        <dbReference type="Rhea" id="RHEA-COMP:9685"/>
        <dbReference type="Rhea" id="RHEA-COMP:9955"/>
        <dbReference type="ChEBI" id="CHEBI:15378"/>
        <dbReference type="ChEBI" id="CHEBI:16526"/>
        <dbReference type="ChEBI" id="CHEBI:57972"/>
        <dbReference type="ChEBI" id="CHEBI:64479"/>
        <dbReference type="ChEBI" id="CHEBI:78846"/>
        <dbReference type="ChEBI" id="CHEBI:149468"/>
        <dbReference type="EC" id="2.3.1.47"/>
    </reaction>
</comment>
<name>A0A101TKK5_9ACTN</name>
<feature type="domain" description="Aminotransferase class I/classII large" evidence="6">
    <location>
        <begin position="89"/>
        <end position="433"/>
    </location>
</feature>
<keyword evidence="3 7" id="KW-0808">Transferase</keyword>